<gene>
    <name evidence="1" type="ORF">GCM10017781_44210</name>
</gene>
<protein>
    <submittedName>
        <fullName evidence="1">Uncharacterized protein</fullName>
    </submittedName>
</protein>
<evidence type="ECO:0000313" key="1">
    <source>
        <dbReference type="EMBL" id="GHF63427.1"/>
    </source>
</evidence>
<comment type="caution">
    <text evidence="1">The sequence shown here is derived from an EMBL/GenBank/DDBJ whole genome shotgun (WGS) entry which is preliminary data.</text>
</comment>
<organism evidence="1 2">
    <name type="scientific">Deinococcus metalli</name>
    <dbReference type="NCBI Taxonomy" id="1141878"/>
    <lineage>
        <taxon>Bacteria</taxon>
        <taxon>Thermotogati</taxon>
        <taxon>Deinococcota</taxon>
        <taxon>Deinococci</taxon>
        <taxon>Deinococcales</taxon>
        <taxon>Deinococcaceae</taxon>
        <taxon>Deinococcus</taxon>
    </lineage>
</organism>
<keyword evidence="2" id="KW-1185">Reference proteome</keyword>
<proteinExistence type="predicted"/>
<dbReference type="EMBL" id="BNAJ01000018">
    <property type="protein sequence ID" value="GHF63427.1"/>
    <property type="molecule type" value="Genomic_DNA"/>
</dbReference>
<sequence length="81" mass="8690">MTPPGSGLRQRLTQPLVRAALHFQVAMLGPEVLLERPRARRIGAAEQLVTQASVWCRSIVVDGIHTGRGVAPPLAFVCPAP</sequence>
<name>A0ABQ3JX99_9DEIO</name>
<reference evidence="2" key="1">
    <citation type="journal article" date="2019" name="Int. J. Syst. Evol. Microbiol.">
        <title>The Global Catalogue of Microorganisms (GCM) 10K type strain sequencing project: providing services to taxonomists for standard genome sequencing and annotation.</title>
        <authorList>
            <consortium name="The Broad Institute Genomics Platform"/>
            <consortium name="The Broad Institute Genome Sequencing Center for Infectious Disease"/>
            <person name="Wu L."/>
            <person name="Ma J."/>
        </authorList>
    </citation>
    <scope>NUCLEOTIDE SEQUENCE [LARGE SCALE GENOMIC DNA]</scope>
    <source>
        <strain evidence="2">CGMCC 1.18437</strain>
    </source>
</reference>
<evidence type="ECO:0000313" key="2">
    <source>
        <dbReference type="Proteomes" id="UP000619376"/>
    </source>
</evidence>
<dbReference type="Proteomes" id="UP000619376">
    <property type="component" value="Unassembled WGS sequence"/>
</dbReference>
<accession>A0ABQ3JX99</accession>